<evidence type="ECO:0000256" key="5">
    <source>
        <dbReference type="ARBA" id="ARBA00023136"/>
    </source>
</evidence>
<evidence type="ECO:0000259" key="6">
    <source>
        <dbReference type="PROSITE" id="PS50262"/>
    </source>
</evidence>
<evidence type="ECO:0000256" key="1">
    <source>
        <dbReference type="ARBA" id="ARBA00004370"/>
    </source>
</evidence>
<dbReference type="GO" id="GO:0016020">
    <property type="term" value="C:membrane"/>
    <property type="evidence" value="ECO:0007669"/>
    <property type="project" value="UniProtKB-SubCell"/>
</dbReference>
<organism evidence="7 8">
    <name type="scientific">Lepeophtheirus salmonis</name>
    <name type="common">Salmon louse</name>
    <name type="synonym">Caligus salmonis</name>
    <dbReference type="NCBI Taxonomy" id="72036"/>
    <lineage>
        <taxon>Eukaryota</taxon>
        <taxon>Metazoa</taxon>
        <taxon>Ecdysozoa</taxon>
        <taxon>Arthropoda</taxon>
        <taxon>Crustacea</taxon>
        <taxon>Multicrustacea</taxon>
        <taxon>Hexanauplia</taxon>
        <taxon>Copepoda</taxon>
        <taxon>Siphonostomatoida</taxon>
        <taxon>Caligidae</taxon>
        <taxon>Lepeophtheirus</taxon>
    </lineage>
</organism>
<dbReference type="InterPro" id="IPR052954">
    <property type="entry name" value="GPCR-Ligand_Int"/>
</dbReference>
<dbReference type="Gene3D" id="1.20.1070.10">
    <property type="entry name" value="Rhodopsin 7-helix transmembrane proteins"/>
    <property type="match status" value="1"/>
</dbReference>
<dbReference type="InterPro" id="IPR017452">
    <property type="entry name" value="GPCR_Rhodpsn_7TM"/>
</dbReference>
<dbReference type="AlphaFoldDB" id="A0A7R8H5D6"/>
<reference evidence="7" key="1">
    <citation type="submission" date="2021-02" db="EMBL/GenBank/DDBJ databases">
        <authorList>
            <person name="Bekaert M."/>
        </authorList>
    </citation>
    <scope>NUCLEOTIDE SEQUENCE</scope>
    <source>
        <strain evidence="7">IoA-00</strain>
    </source>
</reference>
<evidence type="ECO:0000313" key="8">
    <source>
        <dbReference type="Proteomes" id="UP000675881"/>
    </source>
</evidence>
<dbReference type="Proteomes" id="UP000675881">
    <property type="component" value="Chromosome 2"/>
</dbReference>
<proteinExistence type="inferred from homology"/>
<dbReference type="PRINTS" id="PR00237">
    <property type="entry name" value="GPCRRHODOPSN"/>
</dbReference>
<dbReference type="Pfam" id="PF00001">
    <property type="entry name" value="7tm_1"/>
    <property type="match status" value="1"/>
</dbReference>
<dbReference type="PANTHER" id="PTHR46641:SF2">
    <property type="entry name" value="FMRFAMIDE RECEPTOR"/>
    <property type="match status" value="1"/>
</dbReference>
<accession>A0A7R8H5D6</accession>
<dbReference type="GO" id="GO:0004930">
    <property type="term" value="F:G protein-coupled receptor activity"/>
    <property type="evidence" value="ECO:0007669"/>
    <property type="project" value="InterPro"/>
</dbReference>
<dbReference type="OrthoDB" id="10453842at2759"/>
<dbReference type="SUPFAM" id="SSF81321">
    <property type="entry name" value="Family A G protein-coupled receptor-like"/>
    <property type="match status" value="1"/>
</dbReference>
<keyword evidence="5" id="KW-0472">Membrane</keyword>
<dbReference type="InterPro" id="IPR000276">
    <property type="entry name" value="GPCR_Rhodpsn"/>
</dbReference>
<gene>
    <name evidence="7" type="ORF">LSAA_6467</name>
</gene>
<evidence type="ECO:0000256" key="4">
    <source>
        <dbReference type="ARBA" id="ARBA00022989"/>
    </source>
</evidence>
<comment type="similarity">
    <text evidence="2">Belongs to the G-protein coupled receptor 1 family.</text>
</comment>
<evidence type="ECO:0000313" key="7">
    <source>
        <dbReference type="EMBL" id="CAF2874556.1"/>
    </source>
</evidence>
<dbReference type="EMBL" id="HG994581">
    <property type="protein sequence ID" value="CAF2874556.1"/>
    <property type="molecule type" value="Genomic_DNA"/>
</dbReference>
<dbReference type="PROSITE" id="PS50262">
    <property type="entry name" value="G_PROTEIN_RECEP_F1_2"/>
    <property type="match status" value="1"/>
</dbReference>
<protein>
    <submittedName>
        <fullName evidence="7">(salmon louse) hypothetical protein</fullName>
    </submittedName>
</protein>
<dbReference type="PANTHER" id="PTHR46641">
    <property type="entry name" value="FMRFAMIDE RECEPTOR-RELATED"/>
    <property type="match status" value="1"/>
</dbReference>
<keyword evidence="3" id="KW-0812">Transmembrane</keyword>
<sequence>MQGDIYNQSSTVSSTHDSITSKELNPSYICEGPTLEEMTFYVSMAWWLEGFIQIIVGCFGFIANLIAIPILYSKEMRSIFNRLLISLAVIDNVFILCNLSEGIRNNIQTRIYYDYIYAYFLYQFHNMTLCVTIYVTVVLAVERYRAVWRPIEYHNSINSVNPWRRVAHYLVPVIIFSVIFNLSKFLEPEFREVRETVEVHNVTLNHTFLVNRTVIKLTPSDIRMNDDYVLWYSNVARLIVTGIIPFAALTYLNARIYTVIKRRRRLTNRPQGASSAAQKAEETRQAIVLFIIVILFLVCHTPRIILNIQELSTLRIIKESLKNHCYGFPYWALICASISRFLMTVNSSSNFIIYCFMCKPFRDILFANIKCSLDRISLPKCYSSSTHLESQTPKDENDHIEVLVDELHINHQGSKGELMNCCEEEEDQSLNLDASTSPNSSIGSAVLKINELSFEDSQIQNANTEYKRKVLETML</sequence>
<comment type="subcellular location">
    <subcellularLocation>
        <location evidence="1">Membrane</location>
    </subcellularLocation>
</comment>
<evidence type="ECO:0000256" key="2">
    <source>
        <dbReference type="ARBA" id="ARBA00010663"/>
    </source>
</evidence>
<name>A0A7R8H5D6_LEPSM</name>
<keyword evidence="8" id="KW-1185">Reference proteome</keyword>
<feature type="domain" description="G-protein coupled receptors family 1 profile" evidence="6">
    <location>
        <begin position="63"/>
        <end position="354"/>
    </location>
</feature>
<evidence type="ECO:0000256" key="3">
    <source>
        <dbReference type="ARBA" id="ARBA00022692"/>
    </source>
</evidence>
<dbReference type="CDD" id="cd14978">
    <property type="entry name" value="7tmA_FMRFamide_R-like"/>
    <property type="match status" value="1"/>
</dbReference>
<keyword evidence="4" id="KW-1133">Transmembrane helix</keyword>